<protein>
    <submittedName>
        <fullName evidence="1">Uncharacterized protein</fullName>
    </submittedName>
</protein>
<sequence>MGNQFATIELYRGCSQDVIRQSLISQSDRPRAYYANSARRVSGHLATCGAAPGAPARPAVYTPHNYTRTPTSQEIALHSLLPTFSIPTLFGSGSDFNMHK</sequence>
<proteinExistence type="predicted"/>
<organism evidence="1 2">
    <name type="scientific">Plutella xylostella</name>
    <name type="common">Diamondback moth</name>
    <name type="synonym">Plutella maculipennis</name>
    <dbReference type="NCBI Taxonomy" id="51655"/>
    <lineage>
        <taxon>Eukaryota</taxon>
        <taxon>Metazoa</taxon>
        <taxon>Ecdysozoa</taxon>
        <taxon>Arthropoda</taxon>
        <taxon>Hexapoda</taxon>
        <taxon>Insecta</taxon>
        <taxon>Pterygota</taxon>
        <taxon>Neoptera</taxon>
        <taxon>Endopterygota</taxon>
        <taxon>Lepidoptera</taxon>
        <taxon>Glossata</taxon>
        <taxon>Ditrysia</taxon>
        <taxon>Yponomeutoidea</taxon>
        <taxon>Plutellidae</taxon>
        <taxon>Plutella</taxon>
    </lineage>
</organism>
<reference evidence="1 2" key="1">
    <citation type="submission" date="2021-06" db="EMBL/GenBank/DDBJ databases">
        <title>A haploid diamondback moth (Plutella xylostella L.) genome assembly resolves 31 chromosomes and identifies a diamide resistance mutation.</title>
        <authorList>
            <person name="Ward C.M."/>
            <person name="Perry K.D."/>
            <person name="Baker G."/>
            <person name="Powis K."/>
            <person name="Heckel D.G."/>
            <person name="Baxter S.W."/>
        </authorList>
    </citation>
    <scope>NUCLEOTIDE SEQUENCE [LARGE SCALE GENOMIC DNA]</scope>
    <source>
        <strain evidence="1 2">LV</strain>
        <tissue evidence="1">Single pupa</tissue>
    </source>
</reference>
<accession>A0ABQ7Q268</accession>
<dbReference type="Proteomes" id="UP000823941">
    <property type="component" value="Chromosome 23"/>
</dbReference>
<keyword evidence="2" id="KW-1185">Reference proteome</keyword>
<dbReference type="EMBL" id="JAHIBW010000023">
    <property type="protein sequence ID" value="KAG7298845.1"/>
    <property type="molecule type" value="Genomic_DNA"/>
</dbReference>
<evidence type="ECO:0000313" key="2">
    <source>
        <dbReference type="Proteomes" id="UP000823941"/>
    </source>
</evidence>
<name>A0ABQ7Q268_PLUXY</name>
<evidence type="ECO:0000313" key="1">
    <source>
        <dbReference type="EMBL" id="KAG7298845.1"/>
    </source>
</evidence>
<comment type="caution">
    <text evidence="1">The sequence shown here is derived from an EMBL/GenBank/DDBJ whole genome shotgun (WGS) entry which is preliminary data.</text>
</comment>
<gene>
    <name evidence="1" type="ORF">JYU34_017299</name>
</gene>